<feature type="region of interest" description="Disordered" evidence="2">
    <location>
        <begin position="239"/>
        <end position="270"/>
    </location>
</feature>
<dbReference type="Proteomes" id="UP000433876">
    <property type="component" value="Unassembled WGS sequence"/>
</dbReference>
<dbReference type="InterPro" id="IPR003511">
    <property type="entry name" value="HORMA_dom"/>
</dbReference>
<dbReference type="Gene3D" id="3.30.900.10">
    <property type="entry name" value="HORMA domain"/>
    <property type="match status" value="1"/>
</dbReference>
<dbReference type="PANTHER" id="PTHR11842">
    <property type="entry name" value="MITOTIC SPINDLE ASSEMBLY CHECKPOINT PROTEIN MAD2"/>
    <property type="match status" value="1"/>
</dbReference>
<accession>A0A8S8ZS64</accession>
<feature type="domain" description="HORMA" evidence="3">
    <location>
        <begin position="42"/>
        <end position="287"/>
    </location>
</feature>
<name>A0A8S8ZS64_SORMA</name>
<gene>
    <name evidence="4" type="ORF">SMACR_04698</name>
</gene>
<sequence>MSSPAPSSPSPLRSRPEHHRQHHHQEFYEEAPSQPLPYDASIALLQSFNNFLVVAIHNILYYRGIYPQPTFLSARAYNLPVHQNRHPKVCSWIRDAVKAVAAQIAEGRVSRIAVVIHSPFEVTQSSDPTQSASAQTIPPGSVLERWMFDISRFPAWPGGAKPMRDFERALAKEYRNEDSRDDEYYFPTAQTVSWPDLDEQLRGALRRTAYAAEKMDALPEGCTFNVAVELRDDALAPIGHPQAWIPSEPNLQPASRSKPEPGADVGGAKTTPIRSVEAGALFFECWVEEGKAKEMLEEYAIAEGLEPPLFNTATRDTGKAGLGCKAFILTDYFKL</sequence>
<comment type="similarity">
    <text evidence="1">Belongs to the MAD2 family.</text>
</comment>
<evidence type="ECO:0000259" key="3">
    <source>
        <dbReference type="PROSITE" id="PS50815"/>
    </source>
</evidence>
<dbReference type="SUPFAM" id="SSF56019">
    <property type="entry name" value="The spindle assembly checkpoint protein mad2"/>
    <property type="match status" value="1"/>
</dbReference>
<dbReference type="FunFam" id="3.30.900.10:FF:000005">
    <property type="entry name" value="Mitotic spindle checkpoint protein"/>
    <property type="match status" value="1"/>
</dbReference>
<feature type="region of interest" description="Disordered" evidence="2">
    <location>
        <begin position="1"/>
        <end position="30"/>
    </location>
</feature>
<dbReference type="EMBL" id="NMPR01000058">
    <property type="protein sequence ID" value="KAA8632278.1"/>
    <property type="molecule type" value="Genomic_DNA"/>
</dbReference>
<dbReference type="GO" id="GO:0016035">
    <property type="term" value="C:zeta DNA polymerase complex"/>
    <property type="evidence" value="ECO:0007669"/>
    <property type="project" value="TreeGrafter"/>
</dbReference>
<dbReference type="PANTHER" id="PTHR11842:SF10">
    <property type="entry name" value="MITOTIC SPINDLE ASSEMBLY CHECKPOINT PROTEIN MAD2B"/>
    <property type="match status" value="1"/>
</dbReference>
<dbReference type="VEuPathDB" id="FungiDB:SMAC_04698"/>
<evidence type="ECO:0000256" key="1">
    <source>
        <dbReference type="ARBA" id="ARBA00010348"/>
    </source>
</evidence>
<organism evidence="4 5">
    <name type="scientific">Sordaria macrospora</name>
    <dbReference type="NCBI Taxonomy" id="5147"/>
    <lineage>
        <taxon>Eukaryota</taxon>
        <taxon>Fungi</taxon>
        <taxon>Dikarya</taxon>
        <taxon>Ascomycota</taxon>
        <taxon>Pezizomycotina</taxon>
        <taxon>Sordariomycetes</taxon>
        <taxon>Sordariomycetidae</taxon>
        <taxon>Sordariales</taxon>
        <taxon>Sordariaceae</taxon>
        <taxon>Sordaria</taxon>
    </lineage>
</organism>
<evidence type="ECO:0000313" key="4">
    <source>
        <dbReference type="EMBL" id="KAA8632278.1"/>
    </source>
</evidence>
<dbReference type="OMA" id="KEEQTWI"/>
<feature type="compositionally biased region" description="Low complexity" evidence="2">
    <location>
        <begin position="1"/>
        <end position="13"/>
    </location>
</feature>
<dbReference type="InterPro" id="IPR045091">
    <property type="entry name" value="Mad2-like"/>
</dbReference>
<dbReference type="Pfam" id="PF02301">
    <property type="entry name" value="HORMA"/>
    <property type="match status" value="1"/>
</dbReference>
<evidence type="ECO:0000313" key="5">
    <source>
        <dbReference type="Proteomes" id="UP000433876"/>
    </source>
</evidence>
<reference evidence="4 5" key="1">
    <citation type="submission" date="2017-07" db="EMBL/GenBank/DDBJ databases">
        <title>Genome sequence of the Sordaria macrospora wild type strain R19027.</title>
        <authorList>
            <person name="Nowrousian M."/>
            <person name="Teichert I."/>
            <person name="Kueck U."/>
        </authorList>
    </citation>
    <scope>NUCLEOTIDE SEQUENCE [LARGE SCALE GENOMIC DNA]</scope>
    <source>
        <strain evidence="4 5">R19027</strain>
        <tissue evidence="4">Mycelium</tissue>
    </source>
</reference>
<dbReference type="InterPro" id="IPR036570">
    <property type="entry name" value="HORMA_dom_sf"/>
</dbReference>
<protein>
    <recommendedName>
        <fullName evidence="3">HORMA domain-containing protein</fullName>
    </recommendedName>
</protein>
<comment type="caution">
    <text evidence="4">The sequence shown here is derived from an EMBL/GenBank/DDBJ whole genome shotgun (WGS) entry which is preliminary data.</text>
</comment>
<evidence type="ECO:0000256" key="2">
    <source>
        <dbReference type="SAM" id="MobiDB-lite"/>
    </source>
</evidence>
<dbReference type="PROSITE" id="PS50815">
    <property type="entry name" value="HORMA"/>
    <property type="match status" value="1"/>
</dbReference>
<proteinExistence type="inferred from homology"/>
<dbReference type="AlphaFoldDB" id="A0A8S8ZS64"/>